<evidence type="ECO:0008006" key="4">
    <source>
        <dbReference type="Google" id="ProtNLM"/>
    </source>
</evidence>
<dbReference type="EMBL" id="OX451735">
    <property type="protein sequence ID" value="CAI8593546.1"/>
    <property type="molecule type" value="Genomic_DNA"/>
</dbReference>
<evidence type="ECO:0000313" key="3">
    <source>
        <dbReference type="Proteomes" id="UP001157006"/>
    </source>
</evidence>
<evidence type="ECO:0000313" key="2">
    <source>
        <dbReference type="EMBL" id="CAI8593546.1"/>
    </source>
</evidence>
<keyword evidence="1" id="KW-0732">Signal</keyword>
<name>A0AAV0Z4P6_VICFA</name>
<organism evidence="2 3">
    <name type="scientific">Vicia faba</name>
    <name type="common">Broad bean</name>
    <name type="synonym">Faba vulgaris</name>
    <dbReference type="NCBI Taxonomy" id="3906"/>
    <lineage>
        <taxon>Eukaryota</taxon>
        <taxon>Viridiplantae</taxon>
        <taxon>Streptophyta</taxon>
        <taxon>Embryophyta</taxon>
        <taxon>Tracheophyta</taxon>
        <taxon>Spermatophyta</taxon>
        <taxon>Magnoliopsida</taxon>
        <taxon>eudicotyledons</taxon>
        <taxon>Gunneridae</taxon>
        <taxon>Pentapetalae</taxon>
        <taxon>rosids</taxon>
        <taxon>fabids</taxon>
        <taxon>Fabales</taxon>
        <taxon>Fabaceae</taxon>
        <taxon>Papilionoideae</taxon>
        <taxon>50 kb inversion clade</taxon>
        <taxon>NPAAA clade</taxon>
        <taxon>Hologalegina</taxon>
        <taxon>IRL clade</taxon>
        <taxon>Fabeae</taxon>
        <taxon>Vicia</taxon>
    </lineage>
</organism>
<dbReference type="Proteomes" id="UP001157006">
    <property type="component" value="Chromosome 1S"/>
</dbReference>
<evidence type="ECO:0000256" key="1">
    <source>
        <dbReference type="SAM" id="SignalP"/>
    </source>
</evidence>
<feature type="signal peptide" evidence="1">
    <location>
        <begin position="1"/>
        <end position="19"/>
    </location>
</feature>
<proteinExistence type="predicted"/>
<protein>
    <recommendedName>
        <fullName evidence="4">Secreted protein</fullName>
    </recommendedName>
</protein>
<accession>A0AAV0Z4P6</accession>
<feature type="chain" id="PRO_5043359357" description="Secreted protein" evidence="1">
    <location>
        <begin position="20"/>
        <end position="137"/>
    </location>
</feature>
<keyword evidence="3" id="KW-1185">Reference proteome</keyword>
<reference evidence="2 3" key="1">
    <citation type="submission" date="2023-01" db="EMBL/GenBank/DDBJ databases">
        <authorList>
            <person name="Kreplak J."/>
        </authorList>
    </citation>
    <scope>NUCLEOTIDE SEQUENCE [LARGE SCALE GENOMIC DNA]</scope>
</reference>
<dbReference type="AlphaFoldDB" id="A0AAV0Z4P6"/>
<gene>
    <name evidence="2" type="ORF">VFH_I096720</name>
</gene>
<sequence>MIIIIWWSFLFLSWIIIDSLKECISLPPATHISYSQNYPRYIHIHLKKQLSSFWFFYICSNNPKKHFNSLKKSKLFKIASTISITNIITTSQSHYITFIHLVFFKINPNSFLLHPSLIFNIFIHHWFLTCIQPKSSP</sequence>